<dbReference type="EMBL" id="BAAAHE010000035">
    <property type="protein sequence ID" value="GAA0628998.1"/>
    <property type="molecule type" value="Genomic_DNA"/>
</dbReference>
<keyword evidence="3" id="KW-1185">Reference proteome</keyword>
<reference evidence="2 3" key="1">
    <citation type="journal article" date="2019" name="Int. J. Syst. Evol. Microbiol.">
        <title>The Global Catalogue of Microorganisms (GCM) 10K type strain sequencing project: providing services to taxonomists for standard genome sequencing and annotation.</title>
        <authorList>
            <consortium name="The Broad Institute Genomics Platform"/>
            <consortium name="The Broad Institute Genome Sequencing Center for Infectious Disease"/>
            <person name="Wu L."/>
            <person name="Ma J."/>
        </authorList>
    </citation>
    <scope>NUCLEOTIDE SEQUENCE [LARGE SCALE GENOMIC DNA]</scope>
    <source>
        <strain evidence="2 3">JCM 10671</strain>
    </source>
</reference>
<sequence length="101" mass="11207">MQAVEAAQSDPDNLFGNFARSLRADQQRVEELESGITGVVRRFSSLQLRYPSWIKVEALAPGAVDDLVQAASGSASRKHMPRRPLRRPTSRSRSLNKRTAS</sequence>
<feature type="compositionally biased region" description="Basic residues" evidence="1">
    <location>
        <begin position="76"/>
        <end position="101"/>
    </location>
</feature>
<evidence type="ECO:0000313" key="3">
    <source>
        <dbReference type="Proteomes" id="UP001500957"/>
    </source>
</evidence>
<accession>A0ABN1H515</accession>
<proteinExistence type="predicted"/>
<evidence type="ECO:0000256" key="1">
    <source>
        <dbReference type="SAM" id="MobiDB-lite"/>
    </source>
</evidence>
<gene>
    <name evidence="2" type="ORF">GCM10009547_35800</name>
</gene>
<feature type="region of interest" description="Disordered" evidence="1">
    <location>
        <begin position="70"/>
        <end position="101"/>
    </location>
</feature>
<comment type="caution">
    <text evidence="2">The sequence shown here is derived from an EMBL/GenBank/DDBJ whole genome shotgun (WGS) entry which is preliminary data.</text>
</comment>
<evidence type="ECO:0000313" key="2">
    <source>
        <dbReference type="EMBL" id="GAA0628998.1"/>
    </source>
</evidence>
<organism evidence="2 3">
    <name type="scientific">Sporichthya brevicatena</name>
    <dbReference type="NCBI Taxonomy" id="171442"/>
    <lineage>
        <taxon>Bacteria</taxon>
        <taxon>Bacillati</taxon>
        <taxon>Actinomycetota</taxon>
        <taxon>Actinomycetes</taxon>
        <taxon>Sporichthyales</taxon>
        <taxon>Sporichthyaceae</taxon>
        <taxon>Sporichthya</taxon>
    </lineage>
</organism>
<name>A0ABN1H515_9ACTN</name>
<dbReference type="Proteomes" id="UP001500957">
    <property type="component" value="Unassembled WGS sequence"/>
</dbReference>
<protein>
    <submittedName>
        <fullName evidence="2">Uncharacterized protein</fullName>
    </submittedName>
</protein>